<accession>A0ABV9MVJ1</accession>
<dbReference type="InterPro" id="IPR029063">
    <property type="entry name" value="SAM-dependent_MTases_sf"/>
</dbReference>
<dbReference type="GO" id="GO:0008168">
    <property type="term" value="F:methyltransferase activity"/>
    <property type="evidence" value="ECO:0007669"/>
    <property type="project" value="UniProtKB-KW"/>
</dbReference>
<protein>
    <submittedName>
        <fullName evidence="2">Eco57I restriction-modification methylase domain-containing protein</fullName>
        <ecNumber evidence="2">2.1.1.-</ecNumber>
    </submittedName>
</protein>
<evidence type="ECO:0000313" key="3">
    <source>
        <dbReference type="Proteomes" id="UP001595969"/>
    </source>
</evidence>
<reference evidence="3" key="1">
    <citation type="journal article" date="2019" name="Int. J. Syst. Evol. Microbiol.">
        <title>The Global Catalogue of Microorganisms (GCM) 10K type strain sequencing project: providing services to taxonomists for standard genome sequencing and annotation.</title>
        <authorList>
            <consortium name="The Broad Institute Genomics Platform"/>
            <consortium name="The Broad Institute Genome Sequencing Center for Infectious Disease"/>
            <person name="Wu L."/>
            <person name="Ma J."/>
        </authorList>
    </citation>
    <scope>NUCLEOTIDE SEQUENCE [LARGE SCALE GENOMIC DNA]</scope>
    <source>
        <strain evidence="3">CGMCC 1.19032</strain>
    </source>
</reference>
<dbReference type="GO" id="GO:0032259">
    <property type="term" value="P:methylation"/>
    <property type="evidence" value="ECO:0007669"/>
    <property type="project" value="UniProtKB-KW"/>
</dbReference>
<keyword evidence="2" id="KW-0808">Transferase</keyword>
<feature type="domain" description="Type II methyltransferase M.TaqI-like" evidence="1">
    <location>
        <begin position="281"/>
        <end position="381"/>
    </location>
</feature>
<dbReference type="EMBL" id="JBHSGS010000028">
    <property type="protein sequence ID" value="MFC4719044.1"/>
    <property type="molecule type" value="Genomic_DNA"/>
</dbReference>
<comment type="caution">
    <text evidence="2">The sequence shown here is derived from an EMBL/GenBank/DDBJ whole genome shotgun (WGS) entry which is preliminary data.</text>
</comment>
<organism evidence="2 3">
    <name type="scientific">Enterococcus lemanii</name>
    <dbReference type="NCBI Taxonomy" id="1159752"/>
    <lineage>
        <taxon>Bacteria</taxon>
        <taxon>Bacillati</taxon>
        <taxon>Bacillota</taxon>
        <taxon>Bacilli</taxon>
        <taxon>Lactobacillales</taxon>
        <taxon>Enterococcaceae</taxon>
        <taxon>Enterococcus</taxon>
    </lineage>
</organism>
<name>A0ABV9MVJ1_9ENTE</name>
<dbReference type="Proteomes" id="UP001595969">
    <property type="component" value="Unassembled WGS sequence"/>
</dbReference>
<sequence>MNESVFEEQVNDTEDKLLRNTPELLKILLRDRTTNKNIIWATSTYERYGKGYGVKDPIKLQSIMDKNASFVKPRTGKRTYQQKERTKGRAEVFTPTWIVALQNQVIEQEFQELPLEEYIAKTWLELTCGEAPYMVNRYDAVTGEGVPIKERVGFVDRKLQRINAEIVDEKTWLKMVDKAYQASYGYEFQGDSLLIARENLLYTFIDYYQEKFGKRPELKLQKNIATIISHNVFQMDGLQKTVPYTEVDFELNVVEQLDLFGESSPEEQLTLATPGTPVKIKNWQTKKVWEFQMLGGTGMKFDVVIGNPPYQEEAKGDSSKDMPVYHKFIDESYKIGGKVLLITPARYLSNAGATPKNWNEKMLNDEHLKITYFEQDSSKIFPGTDIKGGLAVTYHDEEKNFGAIEVFTPFLELHSILRKVMSVNNFQSFSDIVTNRGAYRYSDSIYIEYPEDMKKVSDRRLASNAFRKLPDLFHDEIPNDEHEYIQIYGRYNNERVYKWFRKDFMNEPDNFYKFKIILPKANGSGAIGEVLSTPLIGTPLIGTPLIGYTETFIGIGTFDTELEASAALKYLKSKFARAMLGILKITQDNTKATWAKVPLQDFTTNSDIDWSQSIAEIDQQLYAKYGLDEAEITFIESKVKEME</sequence>
<keyword evidence="2" id="KW-0489">Methyltransferase</keyword>
<evidence type="ECO:0000259" key="1">
    <source>
        <dbReference type="Pfam" id="PF07669"/>
    </source>
</evidence>
<dbReference type="PROSITE" id="PS00092">
    <property type="entry name" value="N6_MTASE"/>
    <property type="match status" value="1"/>
</dbReference>
<dbReference type="EC" id="2.1.1.-" evidence="2"/>
<keyword evidence="3" id="KW-1185">Reference proteome</keyword>
<evidence type="ECO:0000313" key="2">
    <source>
        <dbReference type="EMBL" id="MFC4719044.1"/>
    </source>
</evidence>
<proteinExistence type="predicted"/>
<dbReference type="InterPro" id="IPR002052">
    <property type="entry name" value="DNA_methylase_N6_adenine_CS"/>
</dbReference>
<dbReference type="Pfam" id="PF07669">
    <property type="entry name" value="Eco57I"/>
    <property type="match status" value="1"/>
</dbReference>
<dbReference type="SUPFAM" id="SSF53335">
    <property type="entry name" value="S-adenosyl-L-methionine-dependent methyltransferases"/>
    <property type="match status" value="1"/>
</dbReference>
<dbReference type="Gene3D" id="3.40.50.150">
    <property type="entry name" value="Vaccinia Virus protein VP39"/>
    <property type="match status" value="1"/>
</dbReference>
<dbReference type="InterPro" id="IPR011639">
    <property type="entry name" value="MethylTrfase_TaqI-like_dom"/>
</dbReference>
<gene>
    <name evidence="2" type="ORF">ACFO5I_04795</name>
</gene>
<dbReference type="RefSeq" id="WP_204654585.1">
    <property type="nucleotide sequence ID" value="NZ_JAFBFD010000031.1"/>
</dbReference>